<dbReference type="FunFam" id="3.40.50.1360:FF:000002">
    <property type="entry name" value="Glucosamine-6-phosphate deaminase"/>
    <property type="match status" value="1"/>
</dbReference>
<feature type="site" description="Part of the allosteric site" evidence="8">
    <location>
        <position position="151"/>
    </location>
</feature>
<evidence type="ECO:0000256" key="5">
    <source>
        <dbReference type="ARBA" id="ARBA00055188"/>
    </source>
</evidence>
<dbReference type="GO" id="GO:0019262">
    <property type="term" value="P:N-acetylneuraminate catabolic process"/>
    <property type="evidence" value="ECO:0007669"/>
    <property type="project" value="UniProtKB-UniRule"/>
</dbReference>
<dbReference type="Pfam" id="PF01182">
    <property type="entry name" value="Glucosamine_iso"/>
    <property type="match status" value="1"/>
</dbReference>
<keyword evidence="4 8" id="KW-0119">Carbohydrate metabolism</keyword>
<evidence type="ECO:0000256" key="4">
    <source>
        <dbReference type="ARBA" id="ARBA00023277"/>
    </source>
</evidence>
<dbReference type="PANTHER" id="PTHR11280">
    <property type="entry name" value="GLUCOSAMINE-6-PHOSPHATE ISOMERASE"/>
    <property type="match status" value="1"/>
</dbReference>
<feature type="site" description="Part of the allosteric site" evidence="8">
    <location>
        <position position="158"/>
    </location>
</feature>
<feature type="active site" description="For ring-opening step" evidence="8">
    <location>
        <position position="148"/>
    </location>
</feature>
<protein>
    <recommendedName>
        <fullName evidence="8">Glucosamine-6-phosphate deaminase</fullName>
        <ecNumber evidence="8">3.5.99.6</ecNumber>
    </recommendedName>
    <alternativeName>
        <fullName evidence="8">GlcN6P deaminase</fullName>
        <shortName evidence="8">GNPDA</shortName>
    </alternativeName>
    <alternativeName>
        <fullName evidence="8">Glucosamine-6-phosphate isomerase</fullName>
    </alternativeName>
</protein>
<dbReference type="GO" id="GO:0006046">
    <property type="term" value="P:N-acetylglucosamine catabolic process"/>
    <property type="evidence" value="ECO:0007669"/>
    <property type="project" value="UniProtKB-UniRule"/>
</dbReference>
<dbReference type="EMBL" id="DRTD01000228">
    <property type="protein sequence ID" value="HHE54761.1"/>
    <property type="molecule type" value="Genomic_DNA"/>
</dbReference>
<comment type="caution">
    <text evidence="10">The sequence shown here is derived from an EMBL/GenBank/DDBJ whole genome shotgun (WGS) entry which is preliminary data.</text>
</comment>
<feature type="site" description="Part of the allosteric site" evidence="8">
    <location>
        <position position="160"/>
    </location>
</feature>
<sequence length="269" mass="30787">MRIIIHQNYERLSKWVAHYIAGKINKFNPSPNRPFVLGLPTGSSPLGTYRELIELYKQGKISFKNVITFNMDEYVGLPEDHPESYHYFMWHNFFNHIDIKKENVNILNGNAPDLQKECDEYEQKIKDVGGIHLFLGGIGPDGHIAFNEPGSSLTSRTRIKTLTYDTRLANSRFFDNDVNKVPKTVLTVGVGTIMDAQEVVIIINGYKKARALQKVVEEGVNHMWTVSMLQLHRKAMIVCDDESTMELKVGTVKYFKDIEEEAIKNLPEI</sequence>
<dbReference type="GO" id="GO:0006043">
    <property type="term" value="P:glucosamine catabolic process"/>
    <property type="evidence" value="ECO:0007669"/>
    <property type="project" value="TreeGrafter"/>
</dbReference>
<dbReference type="Proteomes" id="UP000886111">
    <property type="component" value="Unassembled WGS sequence"/>
</dbReference>
<dbReference type="CDD" id="cd01399">
    <property type="entry name" value="GlcN6P_deaminase"/>
    <property type="match status" value="1"/>
</dbReference>
<evidence type="ECO:0000256" key="7">
    <source>
        <dbReference type="ARBA" id="ARBA00061194"/>
    </source>
</evidence>
<dbReference type="GO" id="GO:0005975">
    <property type="term" value="P:carbohydrate metabolic process"/>
    <property type="evidence" value="ECO:0007669"/>
    <property type="project" value="InterPro"/>
</dbReference>
<comment type="similarity">
    <text evidence="7 8">Belongs to the glucosamine/galactosamine-6-phosphate isomerase family. NagB subfamily.</text>
</comment>
<keyword evidence="2 8" id="KW-0021">Allosteric enzyme</keyword>
<feature type="active site" description="Proton acceptor; for enolization step" evidence="8">
    <location>
        <position position="72"/>
    </location>
</feature>
<dbReference type="GO" id="GO:0005829">
    <property type="term" value="C:cytosol"/>
    <property type="evidence" value="ECO:0007669"/>
    <property type="project" value="UniProtKB-ARBA"/>
</dbReference>
<keyword evidence="3 8" id="KW-0378">Hydrolase</keyword>
<dbReference type="PROSITE" id="PS01161">
    <property type="entry name" value="GLC_GALNAC_ISOMERASE"/>
    <property type="match status" value="1"/>
</dbReference>
<evidence type="ECO:0000256" key="8">
    <source>
        <dbReference type="HAMAP-Rule" id="MF_01241"/>
    </source>
</evidence>
<evidence type="ECO:0000256" key="3">
    <source>
        <dbReference type="ARBA" id="ARBA00022801"/>
    </source>
</evidence>
<evidence type="ECO:0000313" key="10">
    <source>
        <dbReference type="EMBL" id="HHE54761.1"/>
    </source>
</evidence>
<gene>
    <name evidence="8" type="primary">nagB</name>
    <name evidence="10" type="ORF">ENL21_03190</name>
</gene>
<feature type="site" description="Part of the allosteric site" evidence="8">
    <location>
        <position position="161"/>
    </location>
</feature>
<dbReference type="UniPathway" id="UPA00629">
    <property type="reaction ID" value="UER00684"/>
</dbReference>
<feature type="active site" description="Proton acceptor; for ring-opening step" evidence="8">
    <location>
        <position position="143"/>
    </location>
</feature>
<comment type="activity regulation">
    <text evidence="8">Allosterically activated by N-acetylglucosamine 6-phosphate (GlcNAc6P).</text>
</comment>
<dbReference type="InterPro" id="IPR037171">
    <property type="entry name" value="NagB/RpiA_transferase-like"/>
</dbReference>
<dbReference type="InterPro" id="IPR018321">
    <property type="entry name" value="Glucosamine6P_isomerase_CS"/>
</dbReference>
<dbReference type="InterPro" id="IPR004547">
    <property type="entry name" value="Glucosamine6P_isomerase"/>
</dbReference>
<comment type="caution">
    <text evidence="8">Lacks conserved residue(s) required for the propagation of feature annotation.</text>
</comment>
<accession>A0A7V5LIS9</accession>
<feature type="domain" description="Glucosamine/galactosamine-6-phosphate isomerase" evidence="9">
    <location>
        <begin position="10"/>
        <end position="232"/>
    </location>
</feature>
<dbReference type="HAMAP" id="MF_01241">
    <property type="entry name" value="GlcN6P_deamin"/>
    <property type="match status" value="1"/>
</dbReference>
<evidence type="ECO:0000259" key="9">
    <source>
        <dbReference type="Pfam" id="PF01182"/>
    </source>
</evidence>
<evidence type="ECO:0000256" key="2">
    <source>
        <dbReference type="ARBA" id="ARBA00022533"/>
    </source>
</evidence>
<dbReference type="GO" id="GO:0042802">
    <property type="term" value="F:identical protein binding"/>
    <property type="evidence" value="ECO:0007669"/>
    <property type="project" value="TreeGrafter"/>
</dbReference>
<dbReference type="GO" id="GO:0004342">
    <property type="term" value="F:glucosamine-6-phosphate deaminase activity"/>
    <property type="evidence" value="ECO:0007669"/>
    <property type="project" value="UniProtKB-UniRule"/>
</dbReference>
<proteinExistence type="inferred from homology"/>
<organism evidence="10">
    <name type="scientific">Caldithrix abyssi</name>
    <dbReference type="NCBI Taxonomy" id="187145"/>
    <lineage>
        <taxon>Bacteria</taxon>
        <taxon>Pseudomonadati</taxon>
        <taxon>Calditrichota</taxon>
        <taxon>Calditrichia</taxon>
        <taxon>Calditrichales</taxon>
        <taxon>Calditrichaceae</taxon>
        <taxon>Caldithrix</taxon>
    </lineage>
</organism>
<dbReference type="EC" id="3.5.99.6" evidence="8"/>
<dbReference type="InterPro" id="IPR006148">
    <property type="entry name" value="Glc/Gal-6P_isomerase"/>
</dbReference>
<comment type="catalytic activity">
    <reaction evidence="1 8">
        <text>alpha-D-glucosamine 6-phosphate + H2O = beta-D-fructose 6-phosphate + NH4(+)</text>
        <dbReference type="Rhea" id="RHEA:12172"/>
        <dbReference type="ChEBI" id="CHEBI:15377"/>
        <dbReference type="ChEBI" id="CHEBI:28938"/>
        <dbReference type="ChEBI" id="CHEBI:57634"/>
        <dbReference type="ChEBI" id="CHEBI:75989"/>
        <dbReference type="EC" id="3.5.99.6"/>
    </reaction>
</comment>
<dbReference type="NCBIfam" id="TIGR00502">
    <property type="entry name" value="nagB"/>
    <property type="match status" value="1"/>
</dbReference>
<dbReference type="SUPFAM" id="SSF100950">
    <property type="entry name" value="NagB/RpiA/CoA transferase-like"/>
    <property type="match status" value="1"/>
</dbReference>
<comment type="function">
    <text evidence="5 8">Catalyzes the reversible isomerization-deamination of glucosamine 6-phosphate (GlcN6P) to form fructose 6-phosphate (Fru6P) and ammonium ion.</text>
</comment>
<dbReference type="AlphaFoldDB" id="A0A7V5LIS9"/>
<reference evidence="10" key="1">
    <citation type="journal article" date="2020" name="mSystems">
        <title>Genome- and Community-Level Interaction Insights into Carbon Utilization and Element Cycling Functions of Hydrothermarchaeota in Hydrothermal Sediment.</title>
        <authorList>
            <person name="Zhou Z."/>
            <person name="Liu Y."/>
            <person name="Xu W."/>
            <person name="Pan J."/>
            <person name="Luo Z.H."/>
            <person name="Li M."/>
        </authorList>
    </citation>
    <scope>NUCLEOTIDE SEQUENCE [LARGE SCALE GENOMIC DNA]</scope>
    <source>
        <strain evidence="10">HyVt-76</strain>
    </source>
</reference>
<feature type="active site" description="For ring-opening step" evidence="8">
    <location>
        <position position="141"/>
    </location>
</feature>
<dbReference type="PANTHER" id="PTHR11280:SF5">
    <property type="entry name" value="GLUCOSAMINE-6-PHOSPHATE ISOMERASE"/>
    <property type="match status" value="1"/>
</dbReference>
<dbReference type="Gene3D" id="3.40.50.1360">
    <property type="match status" value="1"/>
</dbReference>
<evidence type="ECO:0000256" key="6">
    <source>
        <dbReference type="ARBA" id="ARBA00060525"/>
    </source>
</evidence>
<name>A0A7V5LIS9_CALAY</name>
<comment type="pathway">
    <text evidence="6 8">Amino-sugar metabolism; N-acetylneuraminate degradation; D-fructose 6-phosphate from N-acetylneuraminate: step 5/5.</text>
</comment>
<evidence type="ECO:0000256" key="1">
    <source>
        <dbReference type="ARBA" id="ARBA00000644"/>
    </source>
</evidence>